<dbReference type="EMBL" id="KV417531">
    <property type="protein sequence ID" value="KZP23656.1"/>
    <property type="molecule type" value="Genomic_DNA"/>
</dbReference>
<dbReference type="InterPro" id="IPR001810">
    <property type="entry name" value="F-box_dom"/>
</dbReference>
<dbReference type="AlphaFoldDB" id="A0A166M5J1"/>
<feature type="domain" description="F-box" evidence="2">
    <location>
        <begin position="34"/>
        <end position="95"/>
    </location>
</feature>
<name>A0A166M5J1_9AGAM</name>
<dbReference type="Pfam" id="PF12937">
    <property type="entry name" value="F-box-like"/>
    <property type="match status" value="1"/>
</dbReference>
<sequence length="481" mass="53687">MPSEWAAEPICTDRPGPYPPIADHRSPAAFSSPIQSVPTEVLAEILSYLSPGHLDNDMQAILHECAQAAIIPPTHVCQRWRQIALHTPSLWNHITVNLAQRDSTNAVECVESWLARGGDCPLFVRVHCQGQDVEYQRGWDALLATVIGHSCRWQEAAFHAPFLSTSLAGIRNRLPLLQTLGLALGRSVNLRNSFEAAPMLWSVVNLNSHSLQNLRRLPWTQLTNFTTDVCSFTQALSMLKMMPRIVRFTAELQSFLQIPLTPPLRLSELRHLALSYSGIGIDCLLDSLELPSLAKLSLFERPGARTTWSTSLISLIHRSPCSDIATLDLALSRYSGSEPLSLDGLIRVTPKLQTLDVRNEIHAFYSHRGSRDHSRLVQALTASPACGTHPVPELQTLLLDYWDDFQVQLFVDMVESRWRVDSPGGPIKRIDCISLRRVPDAAIFDAVAMARMREFVAEGLTLRVEVVAGEYHGYTLIPFDE</sequence>
<dbReference type="InterPro" id="IPR036047">
    <property type="entry name" value="F-box-like_dom_sf"/>
</dbReference>
<dbReference type="SUPFAM" id="SSF81383">
    <property type="entry name" value="F-box domain"/>
    <property type="match status" value="1"/>
</dbReference>
<reference evidence="3" key="1">
    <citation type="journal article" date="2016" name="Mol. Biol. Evol.">
        <title>Comparative Genomics of Early-Diverging Mushroom-Forming Fungi Provides Insights into the Origins of Lignocellulose Decay Capabilities.</title>
        <authorList>
            <person name="Nagy L.G."/>
            <person name="Riley R."/>
            <person name="Tritt A."/>
            <person name="Adam C."/>
            <person name="Daum C."/>
            <person name="Floudas D."/>
            <person name="Sun H."/>
            <person name="Yadav J.S."/>
            <person name="Pangilinan J."/>
            <person name="Larsson K.H."/>
            <person name="Matsuura K."/>
            <person name="Barry K."/>
            <person name="Labutti K."/>
            <person name="Kuo R."/>
            <person name="Ohm R.A."/>
            <person name="Bhattacharya S.S."/>
            <person name="Shirouzu T."/>
            <person name="Yoshinaga Y."/>
            <person name="Martin F.M."/>
            <person name="Grigoriev I.V."/>
            <person name="Hibbett D.S."/>
        </authorList>
    </citation>
    <scope>NUCLEOTIDE SEQUENCE [LARGE SCALE GENOMIC DNA]</scope>
    <source>
        <strain evidence="3">CBS 109695</strain>
    </source>
</reference>
<dbReference type="STRING" id="436010.A0A166M5J1"/>
<gene>
    <name evidence="3" type="ORF">FIBSPDRAFT_858227</name>
</gene>
<evidence type="ECO:0000313" key="3">
    <source>
        <dbReference type="EMBL" id="KZP23656.1"/>
    </source>
</evidence>
<evidence type="ECO:0000259" key="2">
    <source>
        <dbReference type="Pfam" id="PF12937"/>
    </source>
</evidence>
<feature type="region of interest" description="Disordered" evidence="1">
    <location>
        <begin position="1"/>
        <end position="24"/>
    </location>
</feature>
<dbReference type="Gene3D" id="1.20.1280.50">
    <property type="match status" value="1"/>
</dbReference>
<protein>
    <recommendedName>
        <fullName evidence="2">F-box domain-containing protein</fullName>
    </recommendedName>
</protein>
<organism evidence="3">
    <name type="scientific">Athelia psychrophila</name>
    <dbReference type="NCBI Taxonomy" id="1759441"/>
    <lineage>
        <taxon>Eukaryota</taxon>
        <taxon>Fungi</taxon>
        <taxon>Dikarya</taxon>
        <taxon>Basidiomycota</taxon>
        <taxon>Agaricomycotina</taxon>
        <taxon>Agaricomycetes</taxon>
        <taxon>Agaricomycetidae</taxon>
        <taxon>Atheliales</taxon>
        <taxon>Atheliaceae</taxon>
        <taxon>Athelia</taxon>
    </lineage>
</organism>
<proteinExistence type="predicted"/>
<accession>A0A166M5J1</accession>
<dbReference type="OrthoDB" id="2269034at2759"/>
<evidence type="ECO:0000256" key="1">
    <source>
        <dbReference type="SAM" id="MobiDB-lite"/>
    </source>
</evidence>